<gene>
    <name evidence="2" type="ORF">BCO71171_00058</name>
</gene>
<protein>
    <submittedName>
        <fullName evidence="2">Uncharacterized protein</fullName>
    </submittedName>
</protein>
<evidence type="ECO:0000313" key="3">
    <source>
        <dbReference type="Proteomes" id="UP000494182"/>
    </source>
</evidence>
<dbReference type="EMBL" id="CABVQT010000001">
    <property type="protein sequence ID" value="VWC74926.1"/>
    <property type="molecule type" value="Genomic_DNA"/>
</dbReference>
<name>A0A6P2UW66_9BURK</name>
<reference evidence="2 3" key="1">
    <citation type="submission" date="2019-09" db="EMBL/GenBank/DDBJ databases">
        <authorList>
            <person name="Depoorter E."/>
        </authorList>
    </citation>
    <scope>NUCLEOTIDE SEQUENCE [LARGE SCALE GENOMIC DNA]</scope>
    <source>
        <strain evidence="2">R-71171</strain>
    </source>
</reference>
<evidence type="ECO:0000313" key="2">
    <source>
        <dbReference type="EMBL" id="VWC74926.1"/>
    </source>
</evidence>
<accession>A0A6P2UW66</accession>
<dbReference type="Proteomes" id="UP000494182">
    <property type="component" value="Unassembled WGS sequence"/>
</dbReference>
<keyword evidence="1" id="KW-1133">Transmembrane helix</keyword>
<evidence type="ECO:0000256" key="1">
    <source>
        <dbReference type="SAM" id="Phobius"/>
    </source>
</evidence>
<keyword evidence="1" id="KW-0472">Membrane</keyword>
<feature type="transmembrane region" description="Helical" evidence="1">
    <location>
        <begin position="98"/>
        <end position="119"/>
    </location>
</feature>
<keyword evidence="1" id="KW-0812">Transmembrane</keyword>
<proteinExistence type="predicted"/>
<dbReference type="AlphaFoldDB" id="A0A6P2UW66"/>
<organism evidence="2 3">
    <name type="scientific">Burkholderia contaminans</name>
    <dbReference type="NCBI Taxonomy" id="488447"/>
    <lineage>
        <taxon>Bacteria</taxon>
        <taxon>Pseudomonadati</taxon>
        <taxon>Pseudomonadota</taxon>
        <taxon>Betaproteobacteria</taxon>
        <taxon>Burkholderiales</taxon>
        <taxon>Burkholderiaceae</taxon>
        <taxon>Burkholderia</taxon>
        <taxon>Burkholderia cepacia complex</taxon>
    </lineage>
</organism>
<sequence length="144" mass="15394">MNRRIKSWLLAFVTSAVSVGIVTTLNLVLATPEQPQPAWLIELHAACAFVGTFAITRFIQGTPASLKGPTTRATVAQGVVADTRIGTVNFVVPGNSVFFSPARCLMILCFVLCLMVQFIRVGKLADDASSSPAGNSQQIRKLTT</sequence>
<dbReference type="RefSeq" id="WP_174970520.1">
    <property type="nucleotide sequence ID" value="NZ_CABVQT010000001.1"/>
</dbReference>